<sequence length="154" mass="17627">MSQLSSTMVCRPSSSGTVLVVASYHMDIARPSYAEEVEPPSDYEVCRLVQQRVRMHFNNRGKIELDRFVLHYLVYVDEPCPLIYVCIAEPARSFDSAQEYLSTFQYKPFMNHTPHCVTHAKMVPLLHKIPAISKIFSDDAVIIDRSYALSSIRL</sequence>
<dbReference type="Proteomes" id="UP000095283">
    <property type="component" value="Unplaced"/>
</dbReference>
<dbReference type="WBParaSite" id="Hba_15694">
    <property type="protein sequence ID" value="Hba_15694"/>
    <property type="gene ID" value="Hba_15694"/>
</dbReference>
<evidence type="ECO:0000313" key="2">
    <source>
        <dbReference type="WBParaSite" id="Hba_15694"/>
    </source>
</evidence>
<proteinExistence type="predicted"/>
<protein>
    <submittedName>
        <fullName evidence="2">ADF-H domain-containing protein</fullName>
    </submittedName>
</protein>
<evidence type="ECO:0000313" key="1">
    <source>
        <dbReference type="Proteomes" id="UP000095283"/>
    </source>
</evidence>
<keyword evidence="1" id="KW-1185">Reference proteome</keyword>
<accession>A0A1I7XDH5</accession>
<dbReference type="AlphaFoldDB" id="A0A1I7XDH5"/>
<name>A0A1I7XDH5_HETBA</name>
<reference evidence="2" key="1">
    <citation type="submission" date="2016-11" db="UniProtKB">
        <authorList>
            <consortium name="WormBaseParasite"/>
        </authorList>
    </citation>
    <scope>IDENTIFICATION</scope>
</reference>
<organism evidence="1 2">
    <name type="scientific">Heterorhabditis bacteriophora</name>
    <name type="common">Entomopathogenic nematode worm</name>
    <dbReference type="NCBI Taxonomy" id="37862"/>
    <lineage>
        <taxon>Eukaryota</taxon>
        <taxon>Metazoa</taxon>
        <taxon>Ecdysozoa</taxon>
        <taxon>Nematoda</taxon>
        <taxon>Chromadorea</taxon>
        <taxon>Rhabditida</taxon>
        <taxon>Rhabditina</taxon>
        <taxon>Rhabditomorpha</taxon>
        <taxon>Strongyloidea</taxon>
        <taxon>Heterorhabditidae</taxon>
        <taxon>Heterorhabditis</taxon>
    </lineage>
</organism>